<reference evidence="2" key="1">
    <citation type="journal article" date="2022" name="Mol. Ecol. Resour.">
        <title>The genomes of chicory, endive, great burdock and yacon provide insights into Asteraceae palaeo-polyploidization history and plant inulin production.</title>
        <authorList>
            <person name="Fan W."/>
            <person name="Wang S."/>
            <person name="Wang H."/>
            <person name="Wang A."/>
            <person name="Jiang F."/>
            <person name="Liu H."/>
            <person name="Zhao H."/>
            <person name="Xu D."/>
            <person name="Zhang Y."/>
        </authorList>
    </citation>
    <scope>NUCLEOTIDE SEQUENCE [LARGE SCALE GENOMIC DNA]</scope>
    <source>
        <strain evidence="2">cv. Yunnan</strain>
    </source>
</reference>
<reference evidence="1 2" key="2">
    <citation type="journal article" date="2022" name="Mol. Ecol. Resour.">
        <title>The genomes of chicory, endive, great burdock and yacon provide insights into Asteraceae paleo-polyploidization history and plant inulin production.</title>
        <authorList>
            <person name="Fan W."/>
            <person name="Wang S."/>
            <person name="Wang H."/>
            <person name="Wang A."/>
            <person name="Jiang F."/>
            <person name="Liu H."/>
            <person name="Zhao H."/>
            <person name="Xu D."/>
            <person name="Zhang Y."/>
        </authorList>
    </citation>
    <scope>NUCLEOTIDE SEQUENCE [LARGE SCALE GENOMIC DNA]</scope>
    <source>
        <strain evidence="2">cv. Yunnan</strain>
        <tissue evidence="1">Leaves</tissue>
    </source>
</reference>
<evidence type="ECO:0000313" key="2">
    <source>
        <dbReference type="Proteomes" id="UP001056120"/>
    </source>
</evidence>
<organism evidence="1 2">
    <name type="scientific">Smallanthus sonchifolius</name>
    <dbReference type="NCBI Taxonomy" id="185202"/>
    <lineage>
        <taxon>Eukaryota</taxon>
        <taxon>Viridiplantae</taxon>
        <taxon>Streptophyta</taxon>
        <taxon>Embryophyta</taxon>
        <taxon>Tracheophyta</taxon>
        <taxon>Spermatophyta</taxon>
        <taxon>Magnoliopsida</taxon>
        <taxon>eudicotyledons</taxon>
        <taxon>Gunneridae</taxon>
        <taxon>Pentapetalae</taxon>
        <taxon>asterids</taxon>
        <taxon>campanulids</taxon>
        <taxon>Asterales</taxon>
        <taxon>Asteraceae</taxon>
        <taxon>Asteroideae</taxon>
        <taxon>Heliantheae alliance</taxon>
        <taxon>Millerieae</taxon>
        <taxon>Smallanthus</taxon>
    </lineage>
</organism>
<protein>
    <submittedName>
        <fullName evidence="1">Uncharacterized protein</fullName>
    </submittedName>
</protein>
<proteinExistence type="predicted"/>
<accession>A0ACB9IEP9</accession>
<keyword evidence="2" id="KW-1185">Reference proteome</keyword>
<sequence>MPPRRANSSTSNPDLATLLAQLVGQMTQANNYSDGSHNIQGNSGTNPPHCTFKHFNSCNPTKFFGTEGATGLLQWFESMESTFLNSDCPDNLRVRYATSVLQKRALTWWNGEKRTRGAEVATSLSWDDLKKAMTDEFCPRNEMRKLEAEFWDLAQDSGDNLAYTTRFQELKSIGASHDHSPRSGN</sequence>
<dbReference type="Proteomes" id="UP001056120">
    <property type="component" value="Linkage Group LG08"/>
</dbReference>
<gene>
    <name evidence="1" type="ORF">L1987_22449</name>
</gene>
<comment type="caution">
    <text evidence="1">The sequence shown here is derived from an EMBL/GenBank/DDBJ whole genome shotgun (WGS) entry which is preliminary data.</text>
</comment>
<name>A0ACB9IEP9_9ASTR</name>
<evidence type="ECO:0000313" key="1">
    <source>
        <dbReference type="EMBL" id="KAI3806542.1"/>
    </source>
</evidence>
<dbReference type="EMBL" id="CM042025">
    <property type="protein sequence ID" value="KAI3806542.1"/>
    <property type="molecule type" value="Genomic_DNA"/>
</dbReference>